<keyword evidence="2" id="KW-1133">Transmembrane helix</keyword>
<keyword evidence="2" id="KW-0472">Membrane</keyword>
<dbReference type="PANTHER" id="PTHR23028:SF53">
    <property type="entry name" value="ACYL_TRANSF_3 DOMAIN-CONTAINING PROTEIN"/>
    <property type="match status" value="1"/>
</dbReference>
<dbReference type="GO" id="GO:0016020">
    <property type="term" value="C:membrane"/>
    <property type="evidence" value="ECO:0007669"/>
    <property type="project" value="TreeGrafter"/>
</dbReference>
<dbReference type="InterPro" id="IPR050879">
    <property type="entry name" value="Acyltransferase_3"/>
</dbReference>
<reference evidence="4 5" key="1">
    <citation type="submission" date="2017-10" db="EMBL/GenBank/DDBJ databases">
        <title>Sequencing the genomes of 1000 actinobacteria strains.</title>
        <authorList>
            <person name="Klenk H.-P."/>
        </authorList>
    </citation>
    <scope>NUCLEOTIDE SEQUENCE [LARGE SCALE GENOMIC DNA]</scope>
    <source>
        <strain evidence="4 5">DSM 21863</strain>
    </source>
</reference>
<feature type="transmembrane region" description="Helical" evidence="2">
    <location>
        <begin position="303"/>
        <end position="320"/>
    </location>
</feature>
<dbReference type="GO" id="GO:0000271">
    <property type="term" value="P:polysaccharide biosynthetic process"/>
    <property type="evidence" value="ECO:0007669"/>
    <property type="project" value="TreeGrafter"/>
</dbReference>
<feature type="transmembrane region" description="Helical" evidence="2">
    <location>
        <begin position="66"/>
        <end position="86"/>
    </location>
</feature>
<evidence type="ECO:0000259" key="3">
    <source>
        <dbReference type="Pfam" id="PF01757"/>
    </source>
</evidence>
<feature type="transmembrane region" description="Helical" evidence="2">
    <location>
        <begin position="102"/>
        <end position="120"/>
    </location>
</feature>
<feature type="transmembrane region" description="Helical" evidence="2">
    <location>
        <begin position="25"/>
        <end position="46"/>
    </location>
</feature>
<keyword evidence="5" id="KW-1185">Reference proteome</keyword>
<evidence type="ECO:0000256" key="1">
    <source>
        <dbReference type="SAM" id="MobiDB-lite"/>
    </source>
</evidence>
<dbReference type="InterPro" id="IPR002656">
    <property type="entry name" value="Acyl_transf_3_dom"/>
</dbReference>
<feature type="transmembrane region" description="Helical" evidence="2">
    <location>
        <begin position="238"/>
        <end position="258"/>
    </location>
</feature>
<evidence type="ECO:0000256" key="2">
    <source>
        <dbReference type="SAM" id="Phobius"/>
    </source>
</evidence>
<feature type="transmembrane region" description="Helical" evidence="2">
    <location>
        <begin position="340"/>
        <end position="361"/>
    </location>
</feature>
<comment type="caution">
    <text evidence="4">The sequence shown here is derived from an EMBL/GenBank/DDBJ whole genome shotgun (WGS) entry which is preliminary data.</text>
</comment>
<feature type="domain" description="Acyltransferase 3" evidence="3">
    <location>
        <begin position="23"/>
        <end position="358"/>
    </location>
</feature>
<dbReference type="PANTHER" id="PTHR23028">
    <property type="entry name" value="ACETYLTRANSFERASE"/>
    <property type="match status" value="1"/>
</dbReference>
<organism evidence="4 5">
    <name type="scientific">Isoptericola jiangsuensis</name>
    <dbReference type="NCBI Taxonomy" id="548579"/>
    <lineage>
        <taxon>Bacteria</taxon>
        <taxon>Bacillati</taxon>
        <taxon>Actinomycetota</taxon>
        <taxon>Actinomycetes</taxon>
        <taxon>Micrococcales</taxon>
        <taxon>Promicromonosporaceae</taxon>
        <taxon>Isoptericola</taxon>
    </lineage>
</organism>
<feature type="transmembrane region" description="Helical" evidence="2">
    <location>
        <begin position="204"/>
        <end position="222"/>
    </location>
</feature>
<dbReference type="Proteomes" id="UP000224130">
    <property type="component" value="Unassembled WGS sequence"/>
</dbReference>
<feature type="region of interest" description="Disordered" evidence="1">
    <location>
        <begin position="388"/>
        <end position="418"/>
    </location>
</feature>
<dbReference type="AlphaFoldDB" id="A0A2A9EYA4"/>
<protein>
    <submittedName>
        <fullName evidence="4">Peptidoglycan/LPS O-acetylase OafA/YrhL</fullName>
    </submittedName>
</protein>
<dbReference type="Pfam" id="PF01757">
    <property type="entry name" value="Acyl_transf_3"/>
    <property type="match status" value="1"/>
</dbReference>
<gene>
    <name evidence="4" type="ORF">ATJ88_2761</name>
</gene>
<dbReference type="GO" id="GO:0016747">
    <property type="term" value="F:acyltransferase activity, transferring groups other than amino-acyl groups"/>
    <property type="evidence" value="ECO:0007669"/>
    <property type="project" value="InterPro"/>
</dbReference>
<feature type="transmembrane region" description="Helical" evidence="2">
    <location>
        <begin position="270"/>
        <end position="291"/>
    </location>
</feature>
<keyword evidence="2" id="KW-0812">Transmembrane</keyword>
<evidence type="ECO:0000313" key="5">
    <source>
        <dbReference type="Proteomes" id="UP000224130"/>
    </source>
</evidence>
<name>A0A2A9EYA4_9MICO</name>
<sequence length="418" mass="44417">MPTTRTPTTSPQTSAAPPRLHLLDLLRFGAAAAVLVYHFTATPTASHYWGQDVPTLFGGLNEVTRYGWLAVEAFFVISGFAILWSTQGRGVAQFVGSRVGRLYPALWACVLATAVLQAFWTDGRRLGWGETLANLTMAPDLFGAQLSQVVYWTLLVELKFYVLVGLLLALGPITRGRALTLALGWPAAGIALRALGYPEVAEHFVVRHAVYFGIGMVLFLLWQDSRDRAAGAGPDRRAALTTAAALGLLLALAAARVVESADAASSLQGVPVSPVVAVGVFAASVAAVWASTRPWAQVRHPRLAAAAVTAGALTYPVYLVHTQFGWAVTQWLTGLGVGTALTLAAASAVSLLLAAAIHHGVERPAHRPLRRATTAACTRLAERYRRRVAPAPASPRVTSDTHFLGADVTPTTPQVTLR</sequence>
<proteinExistence type="predicted"/>
<dbReference type="EMBL" id="PDJJ01000001">
    <property type="protein sequence ID" value="PFG44044.1"/>
    <property type="molecule type" value="Genomic_DNA"/>
</dbReference>
<feature type="compositionally biased region" description="Polar residues" evidence="1">
    <location>
        <begin position="409"/>
        <end position="418"/>
    </location>
</feature>
<accession>A0A2A9EYA4</accession>
<dbReference type="RefSeq" id="WP_211287518.1">
    <property type="nucleotide sequence ID" value="NZ_PDJJ01000001.1"/>
</dbReference>
<evidence type="ECO:0000313" key="4">
    <source>
        <dbReference type="EMBL" id="PFG44044.1"/>
    </source>
</evidence>
<feature type="transmembrane region" description="Helical" evidence="2">
    <location>
        <begin position="149"/>
        <end position="171"/>
    </location>
</feature>
<feature type="transmembrane region" description="Helical" evidence="2">
    <location>
        <begin position="178"/>
        <end position="198"/>
    </location>
</feature>